<dbReference type="PANTHER" id="PTHR43716">
    <property type="entry name" value="D-2-HYDROXYGLUTARATE DEHYDROGENASE, MITOCHONDRIAL"/>
    <property type="match status" value="1"/>
</dbReference>
<dbReference type="Pfam" id="PF02913">
    <property type="entry name" value="FAD-oxidase_C"/>
    <property type="match status" value="1"/>
</dbReference>
<keyword evidence="1" id="KW-0285">Flavoprotein</keyword>
<evidence type="ECO:0000313" key="3">
    <source>
        <dbReference type="EMBL" id="MBU3079271.1"/>
    </source>
</evidence>
<dbReference type="Pfam" id="PF01565">
    <property type="entry name" value="FAD_binding_4"/>
    <property type="match status" value="1"/>
</dbReference>
<dbReference type="InterPro" id="IPR006094">
    <property type="entry name" value="Oxid_FAD_bind_N"/>
</dbReference>
<keyword evidence="1" id="KW-0274">FAD</keyword>
<dbReference type="RefSeq" id="WP_216327136.1">
    <property type="nucleotide sequence ID" value="NZ_JAHKRT010000009.1"/>
</dbReference>
<gene>
    <name evidence="3" type="ORF">KOF26_15540</name>
</gene>
<keyword evidence="4" id="KW-1185">Reference proteome</keyword>
<name>A0ABS6BN97_9SPHN</name>
<feature type="domain" description="FAD-binding PCMH-type" evidence="2">
    <location>
        <begin position="35"/>
        <end position="215"/>
    </location>
</feature>
<accession>A0ABS6BN97</accession>
<proteinExistence type="predicted"/>
<dbReference type="InterPro" id="IPR016166">
    <property type="entry name" value="FAD-bd_PCMH"/>
</dbReference>
<organism evidence="3 4">
    <name type="scientific">Sphingomonas quercus</name>
    <dbReference type="NCBI Taxonomy" id="2842451"/>
    <lineage>
        <taxon>Bacteria</taxon>
        <taxon>Pseudomonadati</taxon>
        <taxon>Pseudomonadota</taxon>
        <taxon>Alphaproteobacteria</taxon>
        <taxon>Sphingomonadales</taxon>
        <taxon>Sphingomonadaceae</taxon>
        <taxon>Sphingomonas</taxon>
    </lineage>
</organism>
<evidence type="ECO:0000313" key="4">
    <source>
        <dbReference type="Proteomes" id="UP000776276"/>
    </source>
</evidence>
<protein>
    <submittedName>
        <fullName evidence="3">FAD-binding oxidoreductase</fullName>
    </submittedName>
</protein>
<reference evidence="3 4" key="1">
    <citation type="submission" date="2021-06" db="EMBL/GenBank/DDBJ databases">
        <title>Sphingomonas sp. XMGL2, whole genome shotgun sequencing project.</title>
        <authorList>
            <person name="Zhao G."/>
            <person name="Shen L."/>
        </authorList>
    </citation>
    <scope>NUCLEOTIDE SEQUENCE [LARGE SCALE GENOMIC DNA]</scope>
    <source>
        <strain evidence="3 4">XMGL2</strain>
    </source>
</reference>
<dbReference type="EMBL" id="JAHKRT010000009">
    <property type="protein sequence ID" value="MBU3079271.1"/>
    <property type="molecule type" value="Genomic_DNA"/>
</dbReference>
<evidence type="ECO:0000259" key="2">
    <source>
        <dbReference type="PROSITE" id="PS51387"/>
    </source>
</evidence>
<sequence length="472" mass="48964">MTDLLDRLARRLGPRGFTADRDAMAPWLVDWRGRMRGRAAALVSPADRDEVAFVVAAAAAAGVPVVPQGGNTSMVAGATADDPDALILSLRRMNAVRRVSPEDNMLVAEAGTILHDVHVAAEAAGRRFPLSLAAKGSATVGGLVSTNAGGTQVLRFGPMRALVLGIEAVLPDGGLFEGLSALRKDNRGYDLRQLLAGAEGTLGVITAAALRLVPAAGSRTVAWVGLATAQDALVLLRQLEGATGDAIESFEIVPADALELVLRHIPGTRAPLARGHRWHVLIEAVAPKGAPPVPLDEAILATGLAEDAVIATSEAQADALWRLRESISEAERIDGMAAKHDIAVPVSAMPGFMAEARAAVEARFAGVRVIAFGHLGDGNVHFNVRAPAGADDRAWFAQQGAVVSAFVHDLVTAAGGTLSAEHGIGRLKRAEFARLADPARLAAMRAIKNALDPGGIMNPGVLVPLAEAPSLS</sequence>
<evidence type="ECO:0000256" key="1">
    <source>
        <dbReference type="ARBA" id="ARBA00022827"/>
    </source>
</evidence>
<dbReference type="InterPro" id="IPR004113">
    <property type="entry name" value="FAD-bd_oxidored_4_C"/>
</dbReference>
<dbReference type="PROSITE" id="PS51387">
    <property type="entry name" value="FAD_PCMH"/>
    <property type="match status" value="1"/>
</dbReference>
<dbReference type="Proteomes" id="UP000776276">
    <property type="component" value="Unassembled WGS sequence"/>
</dbReference>
<dbReference type="PANTHER" id="PTHR43716:SF2">
    <property type="entry name" value="BLL6224 PROTEIN"/>
    <property type="match status" value="1"/>
</dbReference>
<dbReference type="InterPro" id="IPR051264">
    <property type="entry name" value="FAD-oxidored/transferase_4"/>
</dbReference>
<comment type="caution">
    <text evidence="3">The sequence shown here is derived from an EMBL/GenBank/DDBJ whole genome shotgun (WGS) entry which is preliminary data.</text>
</comment>